<feature type="chain" id="PRO_5046487963" description="Lipoprotein" evidence="2">
    <location>
        <begin position="28"/>
        <end position="102"/>
    </location>
</feature>
<keyword evidence="4" id="KW-1185">Reference proteome</keyword>
<dbReference type="RefSeq" id="WP_282878664.1">
    <property type="nucleotide sequence ID" value="NZ_CP133164.1"/>
</dbReference>
<gene>
    <name evidence="3" type="ORF">QL104_07470</name>
</gene>
<evidence type="ECO:0008006" key="5">
    <source>
        <dbReference type="Google" id="ProtNLM"/>
    </source>
</evidence>
<keyword evidence="2" id="KW-0732">Signal</keyword>
<name>A0ABY9NL09_9PSED</name>
<dbReference type="PROSITE" id="PS51257">
    <property type="entry name" value="PROKAR_LIPOPROTEIN"/>
    <property type="match status" value="1"/>
</dbReference>
<sequence>MAQRNHVNMRELIISALLLCACSQAGATDQIISVQHDSTRGATCWIIPGTGISCLPDSQLRPQGITSKNQGKTRDLPAGDQFKEGPLPASAPATTTREAFRL</sequence>
<feature type="compositionally biased region" description="Polar residues" evidence="1">
    <location>
        <begin position="92"/>
        <end position="102"/>
    </location>
</feature>
<feature type="compositionally biased region" description="Polar residues" evidence="1">
    <location>
        <begin position="60"/>
        <end position="70"/>
    </location>
</feature>
<feature type="compositionally biased region" description="Basic and acidic residues" evidence="1">
    <location>
        <begin position="72"/>
        <end position="83"/>
    </location>
</feature>
<organism evidence="3 4">
    <name type="scientific">Pseudomonas piscis</name>
    <dbReference type="NCBI Taxonomy" id="2614538"/>
    <lineage>
        <taxon>Bacteria</taxon>
        <taxon>Pseudomonadati</taxon>
        <taxon>Pseudomonadota</taxon>
        <taxon>Gammaproteobacteria</taxon>
        <taxon>Pseudomonadales</taxon>
        <taxon>Pseudomonadaceae</taxon>
        <taxon>Pseudomonas</taxon>
    </lineage>
</organism>
<evidence type="ECO:0000256" key="2">
    <source>
        <dbReference type="SAM" id="SignalP"/>
    </source>
</evidence>
<reference evidence="3 4" key="1">
    <citation type="journal article" date="2023" name="Access Microbiol">
        <title>The genome of a steinernematid-associated Pseudomonas piscis bacterium encodes the biosynthesis of insect toxins.</title>
        <authorList>
            <person name="Awori R.M."/>
            <person name="Hendre P."/>
            <person name="Amugune N.O."/>
        </authorList>
    </citation>
    <scope>NUCLEOTIDE SEQUENCE [LARGE SCALE GENOMIC DNA]</scope>
    <source>
        <strain evidence="3 4">75</strain>
    </source>
</reference>
<accession>A0ABY9NL09</accession>
<evidence type="ECO:0000313" key="4">
    <source>
        <dbReference type="Proteomes" id="UP001237292"/>
    </source>
</evidence>
<evidence type="ECO:0000313" key="3">
    <source>
        <dbReference type="EMBL" id="WMN19238.1"/>
    </source>
</evidence>
<feature type="region of interest" description="Disordered" evidence="1">
    <location>
        <begin position="58"/>
        <end position="102"/>
    </location>
</feature>
<evidence type="ECO:0000256" key="1">
    <source>
        <dbReference type="SAM" id="MobiDB-lite"/>
    </source>
</evidence>
<feature type="signal peptide" evidence="2">
    <location>
        <begin position="1"/>
        <end position="27"/>
    </location>
</feature>
<dbReference type="EMBL" id="CP133164">
    <property type="protein sequence ID" value="WMN19238.1"/>
    <property type="molecule type" value="Genomic_DNA"/>
</dbReference>
<dbReference type="Proteomes" id="UP001237292">
    <property type="component" value="Chromosome"/>
</dbReference>
<proteinExistence type="predicted"/>
<protein>
    <recommendedName>
        <fullName evidence="5">Lipoprotein</fullName>
    </recommendedName>
</protein>